<dbReference type="RefSeq" id="WP_108568619.1">
    <property type="nucleotide sequence ID" value="NZ_CP031769.1"/>
</dbReference>
<gene>
    <name evidence="1" type="ORF">D0Y50_19340</name>
</gene>
<keyword evidence="1" id="KW-0489">Methyltransferase</keyword>
<dbReference type="GO" id="GO:0008168">
    <property type="term" value="F:methyltransferase activity"/>
    <property type="evidence" value="ECO:0007669"/>
    <property type="project" value="UniProtKB-KW"/>
</dbReference>
<dbReference type="InterPro" id="IPR029063">
    <property type="entry name" value="SAM-dependent_MTases_sf"/>
</dbReference>
<dbReference type="EMBL" id="CP031769">
    <property type="protein sequence ID" value="AXR08314.1"/>
    <property type="molecule type" value="Genomic_DNA"/>
</dbReference>
<reference evidence="1 2" key="1">
    <citation type="submission" date="2018-08" db="EMBL/GenBank/DDBJ databases">
        <title>Salinimonas sediminis sp. nov., a piezophilic bacterium isolated from a deep-sea sediment sample from the New Britain Trench.</title>
        <authorList>
            <person name="Cao J."/>
        </authorList>
    </citation>
    <scope>NUCLEOTIDE SEQUENCE [LARGE SCALE GENOMIC DNA]</scope>
    <source>
        <strain evidence="1 2">N102</strain>
    </source>
</reference>
<dbReference type="GO" id="GO:0032259">
    <property type="term" value="P:methylation"/>
    <property type="evidence" value="ECO:0007669"/>
    <property type="project" value="UniProtKB-KW"/>
</dbReference>
<name>A0A346NS07_9ALTE</name>
<proteinExistence type="predicted"/>
<keyword evidence="2" id="KW-1185">Reference proteome</keyword>
<dbReference type="Gene3D" id="3.40.50.150">
    <property type="entry name" value="Vaccinia Virus protein VP39"/>
    <property type="match status" value="1"/>
</dbReference>
<dbReference type="KEGG" id="salm:D0Y50_19340"/>
<evidence type="ECO:0000313" key="2">
    <source>
        <dbReference type="Proteomes" id="UP000262073"/>
    </source>
</evidence>
<dbReference type="Proteomes" id="UP000262073">
    <property type="component" value="Chromosome"/>
</dbReference>
<sequence length="221" mass="25561">MYMSDLQCPLCSAPTPAFYHSDKRREYVQCAQCHLVFVPPAYLPDVHTEKNEYLLHENSYEDRGYRQFLAKAADPLCQHIAPPAAGLDYGCGPTPVLAKMLTAKGHQMQVYDPYFHPDKTPLQQQYDFITCTEAIEHFHSPAKELAILDSCLKKGGWLCVMTKRVLSQARFAQWHYKNDMTHVSFFSDETFYYIGRNYGYTVHLISADVVLMHKQSYNRQF</sequence>
<keyword evidence="1" id="KW-0808">Transferase</keyword>
<protein>
    <submittedName>
        <fullName evidence="1">Class I SAM-dependent methyltransferase</fullName>
    </submittedName>
</protein>
<dbReference type="AlphaFoldDB" id="A0A346NS07"/>
<organism evidence="1 2">
    <name type="scientific">Salinimonas sediminis</name>
    <dbReference type="NCBI Taxonomy" id="2303538"/>
    <lineage>
        <taxon>Bacteria</taxon>
        <taxon>Pseudomonadati</taxon>
        <taxon>Pseudomonadota</taxon>
        <taxon>Gammaproteobacteria</taxon>
        <taxon>Alteromonadales</taxon>
        <taxon>Alteromonadaceae</taxon>
        <taxon>Alteromonas/Salinimonas group</taxon>
        <taxon>Salinimonas</taxon>
    </lineage>
</organism>
<dbReference type="OrthoDB" id="9791944at2"/>
<evidence type="ECO:0000313" key="1">
    <source>
        <dbReference type="EMBL" id="AXR08314.1"/>
    </source>
</evidence>
<dbReference type="Pfam" id="PF13489">
    <property type="entry name" value="Methyltransf_23"/>
    <property type="match status" value="1"/>
</dbReference>
<accession>A0A346NS07</accession>
<dbReference type="SUPFAM" id="SSF53335">
    <property type="entry name" value="S-adenosyl-L-methionine-dependent methyltransferases"/>
    <property type="match status" value="1"/>
</dbReference>